<accession>A0A6J7WQD5</accession>
<dbReference type="EMBL" id="LR798273">
    <property type="protein sequence ID" value="CAB5218935.1"/>
    <property type="molecule type" value="Genomic_DNA"/>
</dbReference>
<sequence>MAQHSYSGIKAFETCPKKYHDTKVVKLYPREETEQTLYGTALHEQAELFIKEDKALDPSFKFLMPTLKELAAMPGRKFPELEMAVTEALVPCGFKDPNYWCRGIADLVIVNDDNLTARVFDYKSGSNKYPDTDQLMLMALLIFKHFPHVRRVSGGLLFVLKNSVQKFSMDRDQEHDMWWRWRERVAKLDAAHHHDNWPEKSSGLCRQYCEVTACHHNGRKK</sequence>
<evidence type="ECO:0000313" key="3">
    <source>
        <dbReference type="EMBL" id="CAB5218935.1"/>
    </source>
</evidence>
<proteinExistence type="predicted"/>
<dbReference type="Pfam" id="PF12705">
    <property type="entry name" value="PDDEXK_1"/>
    <property type="match status" value="1"/>
</dbReference>
<feature type="domain" description="PD-(D/E)XK endonuclease-like" evidence="1">
    <location>
        <begin position="5"/>
        <end position="213"/>
    </location>
</feature>
<dbReference type="InterPro" id="IPR038726">
    <property type="entry name" value="PDDEXK_AddAB-type"/>
</dbReference>
<dbReference type="EMBL" id="LR797820">
    <property type="protein sequence ID" value="CAB4241153.1"/>
    <property type="molecule type" value="Genomic_DNA"/>
</dbReference>
<gene>
    <name evidence="3" type="ORF">UFOVP228_9</name>
    <name evidence="2" type="ORF">UFOVP47_93</name>
</gene>
<dbReference type="InterPro" id="IPR011604">
    <property type="entry name" value="PDDEXK-like_dom_sf"/>
</dbReference>
<evidence type="ECO:0000313" key="2">
    <source>
        <dbReference type="EMBL" id="CAB4241153.1"/>
    </source>
</evidence>
<reference evidence="3" key="1">
    <citation type="submission" date="2020-05" db="EMBL/GenBank/DDBJ databases">
        <authorList>
            <person name="Chiriac C."/>
            <person name="Salcher M."/>
            <person name="Ghai R."/>
            <person name="Kavagutti S V."/>
        </authorList>
    </citation>
    <scope>NUCLEOTIDE SEQUENCE</scope>
</reference>
<name>A0A6J7WQD5_9CAUD</name>
<dbReference type="Gene3D" id="3.90.320.10">
    <property type="match status" value="1"/>
</dbReference>
<protein>
    <submittedName>
        <fullName evidence="3">PD-(D/E)XK nuclease superfamily</fullName>
    </submittedName>
</protein>
<organism evidence="3">
    <name type="scientific">uncultured Caudovirales phage</name>
    <dbReference type="NCBI Taxonomy" id="2100421"/>
    <lineage>
        <taxon>Viruses</taxon>
        <taxon>Duplodnaviria</taxon>
        <taxon>Heunggongvirae</taxon>
        <taxon>Uroviricota</taxon>
        <taxon>Caudoviricetes</taxon>
        <taxon>Peduoviridae</taxon>
        <taxon>Maltschvirus</taxon>
        <taxon>Maltschvirus maltsch</taxon>
    </lineage>
</organism>
<evidence type="ECO:0000259" key="1">
    <source>
        <dbReference type="Pfam" id="PF12705"/>
    </source>
</evidence>